<evidence type="ECO:0000256" key="6">
    <source>
        <dbReference type="ARBA" id="ARBA00023170"/>
    </source>
</evidence>
<accession>A0A3Q0IJK7</accession>
<keyword evidence="6 8" id="KW-0675">Receptor</keyword>
<name>A0A3Q0IJK7_DIACI</name>
<feature type="transmembrane region" description="Helical" evidence="8">
    <location>
        <begin position="201"/>
        <end position="225"/>
    </location>
</feature>
<organism evidence="10 11">
    <name type="scientific">Diaphorina citri</name>
    <name type="common">Asian citrus psyllid</name>
    <dbReference type="NCBI Taxonomy" id="121845"/>
    <lineage>
        <taxon>Eukaryota</taxon>
        <taxon>Metazoa</taxon>
        <taxon>Ecdysozoa</taxon>
        <taxon>Arthropoda</taxon>
        <taxon>Hexapoda</taxon>
        <taxon>Insecta</taxon>
        <taxon>Pterygota</taxon>
        <taxon>Neoptera</taxon>
        <taxon>Paraneoptera</taxon>
        <taxon>Hemiptera</taxon>
        <taxon>Sternorrhyncha</taxon>
        <taxon>Psylloidea</taxon>
        <taxon>Psyllidae</taxon>
        <taxon>Diaphorininae</taxon>
        <taxon>Diaphorina</taxon>
    </lineage>
</organism>
<keyword evidence="2 8" id="KW-1003">Cell membrane</keyword>
<dbReference type="GO" id="GO:0005886">
    <property type="term" value="C:plasma membrane"/>
    <property type="evidence" value="ECO:0007669"/>
    <property type="project" value="UniProtKB-SubCell"/>
</dbReference>
<evidence type="ECO:0000313" key="11">
    <source>
        <dbReference type="RefSeq" id="XP_026676409.1"/>
    </source>
</evidence>
<evidence type="ECO:0000256" key="5">
    <source>
        <dbReference type="ARBA" id="ARBA00023136"/>
    </source>
</evidence>
<dbReference type="GO" id="GO:0007635">
    <property type="term" value="P:chemosensory behavior"/>
    <property type="evidence" value="ECO:0007669"/>
    <property type="project" value="TreeGrafter"/>
</dbReference>
<comment type="caution">
    <text evidence="8">Lacks conserved residue(s) required for the propagation of feature annotation.</text>
</comment>
<evidence type="ECO:0000256" key="9">
    <source>
        <dbReference type="SAM" id="SignalP"/>
    </source>
</evidence>
<evidence type="ECO:0000256" key="2">
    <source>
        <dbReference type="ARBA" id="ARBA00022475"/>
    </source>
</evidence>
<dbReference type="GO" id="GO:0043025">
    <property type="term" value="C:neuronal cell body"/>
    <property type="evidence" value="ECO:0007669"/>
    <property type="project" value="TreeGrafter"/>
</dbReference>
<dbReference type="Pfam" id="PF08395">
    <property type="entry name" value="7tm_7"/>
    <property type="match status" value="1"/>
</dbReference>
<dbReference type="GO" id="GO:0030424">
    <property type="term" value="C:axon"/>
    <property type="evidence" value="ECO:0007669"/>
    <property type="project" value="TreeGrafter"/>
</dbReference>
<keyword evidence="3 8" id="KW-0812">Transmembrane</keyword>
<evidence type="ECO:0000256" key="8">
    <source>
        <dbReference type="RuleBase" id="RU363108"/>
    </source>
</evidence>
<dbReference type="GO" id="GO:0008049">
    <property type="term" value="P:male courtship behavior"/>
    <property type="evidence" value="ECO:0007669"/>
    <property type="project" value="TreeGrafter"/>
</dbReference>
<dbReference type="Proteomes" id="UP000079169">
    <property type="component" value="Unplaced"/>
</dbReference>
<evidence type="ECO:0000256" key="1">
    <source>
        <dbReference type="ARBA" id="ARBA00004651"/>
    </source>
</evidence>
<dbReference type="GO" id="GO:0030425">
    <property type="term" value="C:dendrite"/>
    <property type="evidence" value="ECO:0007669"/>
    <property type="project" value="TreeGrafter"/>
</dbReference>
<keyword evidence="4 8" id="KW-1133">Transmembrane helix</keyword>
<evidence type="ECO:0000256" key="3">
    <source>
        <dbReference type="ARBA" id="ARBA00022692"/>
    </source>
</evidence>
<dbReference type="KEGG" id="dci:113465793"/>
<feature type="signal peptide" evidence="9">
    <location>
        <begin position="1"/>
        <end position="24"/>
    </location>
</feature>
<feature type="chain" id="PRO_5018145501" description="Gustatory receptor" evidence="9">
    <location>
        <begin position="25"/>
        <end position="337"/>
    </location>
</feature>
<evidence type="ECO:0000256" key="4">
    <source>
        <dbReference type="ARBA" id="ARBA00022989"/>
    </source>
</evidence>
<dbReference type="PaxDb" id="121845-A0A3Q0IJK7"/>
<dbReference type="AlphaFoldDB" id="A0A3Q0IJK7"/>
<keyword evidence="9" id="KW-0732">Signal</keyword>
<keyword evidence="7 8" id="KW-0807">Transducer</keyword>
<reference evidence="11" key="1">
    <citation type="submission" date="2025-08" db="UniProtKB">
        <authorList>
            <consortium name="RefSeq"/>
        </authorList>
    </citation>
    <scope>IDENTIFICATION</scope>
</reference>
<dbReference type="GeneID" id="113465793"/>
<feature type="transmembrane region" description="Helical" evidence="8">
    <location>
        <begin position="303"/>
        <end position="327"/>
    </location>
</feature>
<dbReference type="InterPro" id="IPR013604">
    <property type="entry name" value="7TM_chemorcpt"/>
</dbReference>
<dbReference type="RefSeq" id="XP_026676409.1">
    <property type="nucleotide sequence ID" value="XM_026820608.1"/>
</dbReference>
<feature type="transmembrane region" description="Helical" evidence="8">
    <location>
        <begin position="124"/>
        <end position="147"/>
    </location>
</feature>
<evidence type="ECO:0000256" key="7">
    <source>
        <dbReference type="ARBA" id="ARBA00023224"/>
    </source>
</evidence>
<dbReference type="GO" id="GO:0007165">
    <property type="term" value="P:signal transduction"/>
    <property type="evidence" value="ECO:0007669"/>
    <property type="project" value="UniProtKB-KW"/>
</dbReference>
<dbReference type="PANTHER" id="PTHR21143:SF133">
    <property type="entry name" value="GUSTATORY AND PHEROMONE RECEPTOR 32A-RELATED"/>
    <property type="match status" value="1"/>
</dbReference>
<dbReference type="PANTHER" id="PTHR21143">
    <property type="entry name" value="INVERTEBRATE GUSTATORY RECEPTOR"/>
    <property type="match status" value="1"/>
</dbReference>
<comment type="subcellular location">
    <subcellularLocation>
        <location evidence="1 8">Cell membrane</location>
        <topology evidence="1 8">Multi-pass membrane protein</topology>
    </subcellularLocation>
</comment>
<sequence length="337" mass="39721">MTAFQAILLVHFLVKAIVRRKWNAATLQNEINLLGACVSTLAFIKNYVPIRNGFEEVRQMDKLFQLIRPDVKHRDKLSYTEVRTWYHSSLYILILISYWSLHCEERFCGSGKARTLPNLFRLCVYKLLVISEFTFVLYWFVDFTLVLKRRLKLLNQMIGSRLSDATQRATLYRTVHIADHDVSSVLVAYTKLYDIQRRSLLCFRIPILVFYSDNVYSLTFVILTSYNQYFYKGSCTGLYPSMWEFLFRSAICYGVILACVLCCREADQISVNMQRCTSIGSNVKFFLLELRDRKFKFEIFRLFSLDFDTFLSMMGFISTYIVILIQFKTNTKQDNRK</sequence>
<comment type="similarity">
    <text evidence="8">Belongs to the insect chemoreceptor superfamily. Gustatory receptor (GR) family.</text>
</comment>
<evidence type="ECO:0000313" key="10">
    <source>
        <dbReference type="Proteomes" id="UP000079169"/>
    </source>
</evidence>
<protein>
    <recommendedName>
        <fullName evidence="8">Gustatory receptor</fullName>
    </recommendedName>
</protein>
<dbReference type="GO" id="GO:0050909">
    <property type="term" value="P:sensory perception of taste"/>
    <property type="evidence" value="ECO:0007669"/>
    <property type="project" value="InterPro"/>
</dbReference>
<gene>
    <name evidence="11" type="primary">LOC113465793</name>
</gene>
<proteinExistence type="inferred from homology"/>
<keyword evidence="10" id="KW-1185">Reference proteome</keyword>
<keyword evidence="5 8" id="KW-0472">Membrane</keyword>
<comment type="function">
    <text evidence="8">Gustatory receptor which mediates acceptance or avoidance behavior, depending on its substrates.</text>
</comment>